<organism evidence="7 8">
    <name type="scientific">Rhodotorula toruloides</name>
    <name type="common">Yeast</name>
    <name type="synonym">Rhodosporidium toruloides</name>
    <dbReference type="NCBI Taxonomy" id="5286"/>
    <lineage>
        <taxon>Eukaryota</taxon>
        <taxon>Fungi</taxon>
        <taxon>Dikarya</taxon>
        <taxon>Basidiomycota</taxon>
        <taxon>Pucciniomycotina</taxon>
        <taxon>Microbotryomycetes</taxon>
        <taxon>Sporidiobolales</taxon>
        <taxon>Sporidiobolaceae</taxon>
        <taxon>Rhodotorula</taxon>
    </lineage>
</organism>
<proteinExistence type="predicted"/>
<dbReference type="SUPFAM" id="SSF50129">
    <property type="entry name" value="GroES-like"/>
    <property type="match status" value="1"/>
</dbReference>
<comment type="cofactor">
    <cofactor evidence="1">
        <name>Zn(2+)</name>
        <dbReference type="ChEBI" id="CHEBI:29105"/>
    </cofactor>
</comment>
<evidence type="ECO:0000256" key="1">
    <source>
        <dbReference type="ARBA" id="ARBA00001947"/>
    </source>
</evidence>
<feature type="domain" description="Alcohol dehydrogenase-like N-terminal" evidence="6">
    <location>
        <begin position="66"/>
        <end position="197"/>
    </location>
</feature>
<gene>
    <name evidence="7" type="ORF">AAT19DRAFT_12286</name>
</gene>
<dbReference type="PANTHER" id="PTHR42813">
    <property type="entry name" value="ZINC-TYPE ALCOHOL DEHYDROGENASE-LIKE"/>
    <property type="match status" value="1"/>
</dbReference>
<evidence type="ECO:0000256" key="3">
    <source>
        <dbReference type="ARBA" id="ARBA00022833"/>
    </source>
</evidence>
<dbReference type="InterPro" id="IPR036291">
    <property type="entry name" value="NAD(P)-bd_dom_sf"/>
</dbReference>
<evidence type="ECO:0000313" key="7">
    <source>
        <dbReference type="EMBL" id="PRQ76868.1"/>
    </source>
</evidence>
<name>A0A2T0AFT4_RHOTO</name>
<comment type="caution">
    <text evidence="7">The sequence shown here is derived from an EMBL/GenBank/DDBJ whole genome shotgun (WGS) entry which is preliminary data.</text>
</comment>
<dbReference type="AlphaFoldDB" id="A0A2T0AFT4"/>
<evidence type="ECO:0000313" key="8">
    <source>
        <dbReference type="Proteomes" id="UP000239560"/>
    </source>
</evidence>
<dbReference type="PANTHER" id="PTHR42813:SF1">
    <property type="entry name" value="DEHYDROGENASE, PUTATIVE (AFU_ORTHOLOGUE AFUA_5G03930)-RELATED"/>
    <property type="match status" value="1"/>
</dbReference>
<dbReference type="SUPFAM" id="SSF51735">
    <property type="entry name" value="NAD(P)-binding Rossmann-fold domains"/>
    <property type="match status" value="1"/>
</dbReference>
<dbReference type="PROSITE" id="PS00059">
    <property type="entry name" value="ADH_ZINC"/>
    <property type="match status" value="1"/>
</dbReference>
<accession>A0A2T0AFT4</accession>
<dbReference type="Pfam" id="PF08240">
    <property type="entry name" value="ADH_N"/>
    <property type="match status" value="1"/>
</dbReference>
<keyword evidence="4" id="KW-0560">Oxidoreductase</keyword>
<dbReference type="InterPro" id="IPR002328">
    <property type="entry name" value="ADH_Zn_CS"/>
</dbReference>
<dbReference type="GO" id="GO:0008270">
    <property type="term" value="F:zinc ion binding"/>
    <property type="evidence" value="ECO:0007669"/>
    <property type="project" value="InterPro"/>
</dbReference>
<evidence type="ECO:0000256" key="4">
    <source>
        <dbReference type="ARBA" id="ARBA00023002"/>
    </source>
</evidence>
<dbReference type="InterPro" id="IPR011032">
    <property type="entry name" value="GroES-like_sf"/>
</dbReference>
<dbReference type="Gene3D" id="3.40.50.720">
    <property type="entry name" value="NAD(P)-binding Rossmann-like Domain"/>
    <property type="match status" value="1"/>
</dbReference>
<feature type="compositionally biased region" description="Polar residues" evidence="5">
    <location>
        <begin position="1"/>
        <end position="19"/>
    </location>
</feature>
<sequence length="465" mass="50388">MAMNAAANTLENNMQSPPTGIQAGIANPSLQKEGADSSGDKMKALVWEGKMKVKVEEALKPKVVDAKDIVIKVTGSTVCGSDMHLLAGAIIELRKGDILGHECMGIVDSVGPGVTKLKVGDRVVAGFNIGCGECFMCQKKLSSACQMTNDSALMNTMYGGRTCGMLGYSHFTGGFAGGQAEFVRIPYGDANCVKVPEGVYDEDALYISDSLVTSFHQVEDTRVDEGDIVGIWGVGVIGLLVGKWSILRGASRLIAVDSVQWRLDYFKEKLLKDHPNVQIDLVNFSEHKNVVARIHELTKAGTRGLPDTRPDGLDVAFECAAGEYAKSWAHKLEMVAGLETDTSEILNEMIESTIGFGRVGITGVYAGYTNHFNVGSLMQRGIRFIGNGQAPTHKYMDRVMNDYIATGKVKPRELFVTHRVPIEDIDKVYYHMREHSEKTKIIKAFVATAASAPPAPGAPPLTRIE</sequence>
<feature type="region of interest" description="Disordered" evidence="5">
    <location>
        <begin position="1"/>
        <end position="38"/>
    </location>
</feature>
<keyword evidence="3" id="KW-0862">Zinc</keyword>
<dbReference type="InterPro" id="IPR013154">
    <property type="entry name" value="ADH-like_N"/>
</dbReference>
<reference evidence="7 8" key="1">
    <citation type="journal article" date="2018" name="Elife">
        <title>Functional genomics of lipid metabolism in the oleaginous yeast Rhodosporidium toruloides.</title>
        <authorList>
            <person name="Coradetti S.T."/>
            <person name="Pinel D."/>
            <person name="Geiselman G."/>
            <person name="Ito M."/>
            <person name="Mondo S."/>
            <person name="Reilly M.C."/>
            <person name="Cheng Y.F."/>
            <person name="Bauer S."/>
            <person name="Grigoriev I."/>
            <person name="Gladden J.M."/>
            <person name="Simmons B.A."/>
            <person name="Brem R."/>
            <person name="Arkin A.P."/>
            <person name="Skerker J.M."/>
        </authorList>
    </citation>
    <scope>NUCLEOTIDE SEQUENCE [LARGE SCALE GENOMIC DNA]</scope>
    <source>
        <strain evidence="7 8">NBRC 0880</strain>
    </source>
</reference>
<keyword evidence="2" id="KW-0479">Metal-binding</keyword>
<evidence type="ECO:0000256" key="2">
    <source>
        <dbReference type="ARBA" id="ARBA00022723"/>
    </source>
</evidence>
<dbReference type="Proteomes" id="UP000239560">
    <property type="component" value="Unassembled WGS sequence"/>
</dbReference>
<dbReference type="GO" id="GO:0016491">
    <property type="term" value="F:oxidoreductase activity"/>
    <property type="evidence" value="ECO:0007669"/>
    <property type="project" value="UniProtKB-KW"/>
</dbReference>
<evidence type="ECO:0000259" key="6">
    <source>
        <dbReference type="Pfam" id="PF08240"/>
    </source>
</evidence>
<dbReference type="OrthoDB" id="3941538at2759"/>
<dbReference type="Gene3D" id="3.90.180.10">
    <property type="entry name" value="Medium-chain alcohol dehydrogenases, catalytic domain"/>
    <property type="match status" value="1"/>
</dbReference>
<protein>
    <submittedName>
        <fullName evidence="7">GroES (Chaperonin 10)-like protein</fullName>
    </submittedName>
</protein>
<dbReference type="EMBL" id="LCTV02000002">
    <property type="protein sequence ID" value="PRQ76868.1"/>
    <property type="molecule type" value="Genomic_DNA"/>
</dbReference>
<evidence type="ECO:0000256" key="5">
    <source>
        <dbReference type="SAM" id="MobiDB-lite"/>
    </source>
</evidence>